<evidence type="ECO:0000313" key="2">
    <source>
        <dbReference type="EMBL" id="CAB4892275.1"/>
    </source>
</evidence>
<dbReference type="Gene3D" id="1.10.530.10">
    <property type="match status" value="1"/>
</dbReference>
<sequence length="416" mass="43009">MSTAAIPLGGGRRRMMRRVGWGLGGAPLLLLLLVVLLTATTTSVCNPSSSAGSSPVSAPSKAALADIPGNYLRLYVAAGEKYGIDWSVLAGIGWKETDHGRLDAPGVTSGANRFGCCGGPMQFYFKPYGGRLRANEKNSSTWGAMSVDGNGDGVKDVWDPQDAIPAAARYLKASGAPADWQRAIFAYNRAQWYVDSVLGRAREYRSAASAAGGITSVPIAADATTGATSAGFACPASASTGDGSAGDVTAAVGPWMNKTWGEAIAAGMKPLGHAAGTPWCQIFVQNVLEQLGIDRPTSNSAHSSDPYTWATTKEWGTVLHGPGKPASAALQLQPGDIVMYGSPGLASAHMNMVEKVDARGVVVVGGNQSCPGKGNCVSRRGPVRLTGTGGPLRWSSADTRPIWAIVRPPAPKGVRA</sequence>
<organism evidence="2">
    <name type="scientific">freshwater metagenome</name>
    <dbReference type="NCBI Taxonomy" id="449393"/>
    <lineage>
        <taxon>unclassified sequences</taxon>
        <taxon>metagenomes</taxon>
        <taxon>ecological metagenomes</taxon>
    </lineage>
</organism>
<feature type="domain" description="Transglycosylase SLT" evidence="1">
    <location>
        <begin position="140"/>
        <end position="186"/>
    </location>
</feature>
<name>A0A6J7FFN6_9ZZZZ</name>
<evidence type="ECO:0000259" key="1">
    <source>
        <dbReference type="Pfam" id="PF13406"/>
    </source>
</evidence>
<protein>
    <submittedName>
        <fullName evidence="2">Unannotated protein</fullName>
    </submittedName>
</protein>
<accession>A0A6J7FFN6</accession>
<reference evidence="2" key="1">
    <citation type="submission" date="2020-05" db="EMBL/GenBank/DDBJ databases">
        <authorList>
            <person name="Chiriac C."/>
            <person name="Salcher M."/>
            <person name="Ghai R."/>
            <person name="Kavagutti S V."/>
        </authorList>
    </citation>
    <scope>NUCLEOTIDE SEQUENCE</scope>
</reference>
<dbReference type="InterPro" id="IPR031304">
    <property type="entry name" value="SLT_2"/>
</dbReference>
<proteinExistence type="predicted"/>
<dbReference type="AlphaFoldDB" id="A0A6J7FFN6"/>
<dbReference type="Pfam" id="PF13406">
    <property type="entry name" value="SLT_2"/>
    <property type="match status" value="1"/>
</dbReference>
<dbReference type="EMBL" id="CAFBMK010000003">
    <property type="protein sequence ID" value="CAB4892275.1"/>
    <property type="molecule type" value="Genomic_DNA"/>
</dbReference>
<gene>
    <name evidence="2" type="ORF">UFOPK3564_00081</name>
</gene>
<dbReference type="SUPFAM" id="SSF53955">
    <property type="entry name" value="Lysozyme-like"/>
    <property type="match status" value="1"/>
</dbReference>
<dbReference type="CDD" id="cd13399">
    <property type="entry name" value="Slt35-like"/>
    <property type="match status" value="1"/>
</dbReference>
<dbReference type="InterPro" id="IPR023346">
    <property type="entry name" value="Lysozyme-like_dom_sf"/>
</dbReference>